<feature type="compositionally biased region" description="Basic and acidic residues" evidence="1">
    <location>
        <begin position="61"/>
        <end position="119"/>
    </location>
</feature>
<feature type="region of interest" description="Disordered" evidence="1">
    <location>
        <begin position="59"/>
        <end position="122"/>
    </location>
</feature>
<feature type="region of interest" description="Disordered" evidence="1">
    <location>
        <begin position="179"/>
        <end position="217"/>
    </location>
</feature>
<feature type="compositionally biased region" description="Acidic residues" evidence="1">
    <location>
        <begin position="201"/>
        <end position="211"/>
    </location>
</feature>
<keyword evidence="3" id="KW-1185">Reference proteome</keyword>
<evidence type="ECO:0000256" key="1">
    <source>
        <dbReference type="SAM" id="MobiDB-lite"/>
    </source>
</evidence>
<feature type="compositionally biased region" description="Basic and acidic residues" evidence="1">
    <location>
        <begin position="186"/>
        <end position="199"/>
    </location>
</feature>
<accession>A0AAD5M8W0</accession>
<dbReference type="EMBL" id="JAHQIW010001497">
    <property type="protein sequence ID" value="KAJ1352643.1"/>
    <property type="molecule type" value="Genomic_DNA"/>
</dbReference>
<reference evidence="2" key="1">
    <citation type="submission" date="2021-06" db="EMBL/GenBank/DDBJ databases">
        <title>Parelaphostrongylus tenuis whole genome reference sequence.</title>
        <authorList>
            <person name="Garwood T.J."/>
            <person name="Larsen P.A."/>
            <person name="Fountain-Jones N.M."/>
            <person name="Garbe J.R."/>
            <person name="Macchietto M.G."/>
            <person name="Kania S.A."/>
            <person name="Gerhold R.W."/>
            <person name="Richards J.E."/>
            <person name="Wolf T.M."/>
        </authorList>
    </citation>
    <scope>NUCLEOTIDE SEQUENCE</scope>
    <source>
        <strain evidence="2">MNPRO001-30</strain>
        <tissue evidence="2">Meninges</tissue>
    </source>
</reference>
<gene>
    <name evidence="2" type="ORF">KIN20_009037</name>
</gene>
<name>A0AAD5M8W0_PARTN</name>
<evidence type="ECO:0000313" key="3">
    <source>
        <dbReference type="Proteomes" id="UP001196413"/>
    </source>
</evidence>
<organism evidence="2 3">
    <name type="scientific">Parelaphostrongylus tenuis</name>
    <name type="common">Meningeal worm</name>
    <dbReference type="NCBI Taxonomy" id="148309"/>
    <lineage>
        <taxon>Eukaryota</taxon>
        <taxon>Metazoa</taxon>
        <taxon>Ecdysozoa</taxon>
        <taxon>Nematoda</taxon>
        <taxon>Chromadorea</taxon>
        <taxon>Rhabditida</taxon>
        <taxon>Rhabditina</taxon>
        <taxon>Rhabditomorpha</taxon>
        <taxon>Strongyloidea</taxon>
        <taxon>Metastrongylidae</taxon>
        <taxon>Parelaphostrongylus</taxon>
    </lineage>
</organism>
<protein>
    <submittedName>
        <fullName evidence="2">Uncharacterized protein</fullName>
    </submittedName>
</protein>
<dbReference type="AlphaFoldDB" id="A0AAD5M8W0"/>
<dbReference type="Proteomes" id="UP001196413">
    <property type="component" value="Unassembled WGS sequence"/>
</dbReference>
<evidence type="ECO:0000313" key="2">
    <source>
        <dbReference type="EMBL" id="KAJ1352643.1"/>
    </source>
</evidence>
<proteinExistence type="predicted"/>
<comment type="caution">
    <text evidence="2">The sequence shown here is derived from an EMBL/GenBank/DDBJ whole genome shotgun (WGS) entry which is preliminary data.</text>
</comment>
<sequence>MFTIQPKKDERRIVTGKKRGSCILKNIRLAQLEYQLFYVSISLRTQKFVLRVLPKHHNEKKQRDDEVERVRKERQMKREFSLTPSPDDRLTGNVKKREYSASLERLKKKDTDRDKETKKSNSSATMIETEFAAVTVSKMELTVLTDEEAFLADSVRSFRCRDHIFYVGLPAGPQKYSKFDSNPEAGGHDDQTPEHRPMEYSDSEVDVEQEFDPSTATYETLTEEQKALLSPSTKKRFEDEWQARLNSTIAYLLCL</sequence>